<gene>
    <name evidence="3" type="ORF">R9Z33_05715</name>
</gene>
<accession>A0ABZ0PLX5</accession>
<name>A0ABZ0PLX5_9PROT</name>
<evidence type="ECO:0000313" key="3">
    <source>
        <dbReference type="EMBL" id="WPB86367.1"/>
    </source>
</evidence>
<sequence length="482" mass="51407">MPIAPALATLFSLTLLFAWPAGAQPRGCTVPAGPLQATLCQDDVLRALDARRRALEAEVVATELRRATFAQRARDWQATLAADAPDRGALRDAYAARIAALEEALRQARALRRIEQRRGADGRLVAAQGGTIPRPAMLEQRCLGTALRDCRVTGAGVALGEDGRTRVLWQIQQGFTEADGVRSGIVLLAEVPGGVRLLGWSFEGHGYEAPRILAGEGGPLLHVRGRAGGMGRANGDLLYRNGPRGWEEIETESWWAALPGRLPAGLELRQAVTYDFEQMAAEAVLSRAEDANCCPSGGSATLDFRIEGQGLVLAGVGLDAIARAVSPRADSCPAERATYRLDAPGEWTAELRREGPPASDASDLLLRLRSGASGHDLWFRFAAAQGYGGLTLWPVSAPGPGTAEDGVRDLETDDALRLDFHPVSDAFAILPDPPRSGVPAPRRLFIPALGRALHYGELPQQAQAGAARAPMPPGFWVLSACR</sequence>
<evidence type="ECO:0000256" key="2">
    <source>
        <dbReference type="SAM" id="SignalP"/>
    </source>
</evidence>
<keyword evidence="1" id="KW-0175">Coiled coil</keyword>
<dbReference type="EMBL" id="CP137852">
    <property type="protein sequence ID" value="WPB86367.1"/>
    <property type="molecule type" value="Genomic_DNA"/>
</dbReference>
<keyword evidence="4" id="KW-1185">Reference proteome</keyword>
<keyword evidence="2" id="KW-0732">Signal</keyword>
<organism evidence="3 4">
    <name type="scientific">Sediminicoccus rosea</name>
    <dbReference type="NCBI Taxonomy" id="1225128"/>
    <lineage>
        <taxon>Bacteria</taxon>
        <taxon>Pseudomonadati</taxon>
        <taxon>Pseudomonadota</taxon>
        <taxon>Alphaproteobacteria</taxon>
        <taxon>Acetobacterales</taxon>
        <taxon>Roseomonadaceae</taxon>
        <taxon>Sediminicoccus</taxon>
    </lineage>
</organism>
<feature type="coiled-coil region" evidence="1">
    <location>
        <begin position="91"/>
        <end position="118"/>
    </location>
</feature>
<feature type="signal peptide" evidence="2">
    <location>
        <begin position="1"/>
        <end position="23"/>
    </location>
</feature>
<feature type="chain" id="PRO_5045348432" description="DUF4384 domain-containing protein" evidence="2">
    <location>
        <begin position="24"/>
        <end position="482"/>
    </location>
</feature>
<reference evidence="3 4" key="1">
    <citation type="submission" date="2023-11" db="EMBL/GenBank/DDBJ databases">
        <title>Arctic aerobic anoxygenic photoheterotroph Sediminicoccus rosea KRV36 adapts its photosynthesis to long days of polar summer.</title>
        <authorList>
            <person name="Tomasch J."/>
            <person name="Kopejtka K."/>
            <person name="Bily T."/>
            <person name="Gardiner A.T."/>
            <person name="Gardian Z."/>
            <person name="Shivaramu S."/>
            <person name="Koblizek M."/>
            <person name="Engelhardt F."/>
            <person name="Kaftan D."/>
        </authorList>
    </citation>
    <scope>NUCLEOTIDE SEQUENCE [LARGE SCALE GENOMIC DNA]</scope>
    <source>
        <strain evidence="3 4">R-30</strain>
    </source>
</reference>
<evidence type="ECO:0008006" key="5">
    <source>
        <dbReference type="Google" id="ProtNLM"/>
    </source>
</evidence>
<dbReference type="Proteomes" id="UP001305521">
    <property type="component" value="Chromosome"/>
</dbReference>
<evidence type="ECO:0000256" key="1">
    <source>
        <dbReference type="SAM" id="Coils"/>
    </source>
</evidence>
<dbReference type="RefSeq" id="WP_318650339.1">
    <property type="nucleotide sequence ID" value="NZ_CP137852.1"/>
</dbReference>
<evidence type="ECO:0000313" key="4">
    <source>
        <dbReference type="Proteomes" id="UP001305521"/>
    </source>
</evidence>
<proteinExistence type="predicted"/>
<protein>
    <recommendedName>
        <fullName evidence="5">DUF4384 domain-containing protein</fullName>
    </recommendedName>
</protein>